<organism evidence="6 7">
    <name type="scientific">Lactuca sativa</name>
    <name type="common">Garden lettuce</name>
    <dbReference type="NCBI Taxonomy" id="4236"/>
    <lineage>
        <taxon>Eukaryota</taxon>
        <taxon>Viridiplantae</taxon>
        <taxon>Streptophyta</taxon>
        <taxon>Embryophyta</taxon>
        <taxon>Tracheophyta</taxon>
        <taxon>Spermatophyta</taxon>
        <taxon>Magnoliopsida</taxon>
        <taxon>eudicotyledons</taxon>
        <taxon>Gunneridae</taxon>
        <taxon>Pentapetalae</taxon>
        <taxon>asterids</taxon>
        <taxon>campanulids</taxon>
        <taxon>Asterales</taxon>
        <taxon>Asteraceae</taxon>
        <taxon>Cichorioideae</taxon>
        <taxon>Cichorieae</taxon>
        <taxon>Lactucinae</taxon>
        <taxon>Lactuca</taxon>
    </lineage>
</organism>
<name>A0A9R1US11_LACSA</name>
<keyword evidence="2 4" id="KW-0863">Zinc-finger</keyword>
<protein>
    <recommendedName>
        <fullName evidence="5">SBP-type domain-containing protein</fullName>
    </recommendedName>
</protein>
<dbReference type="InterPro" id="IPR044817">
    <property type="entry name" value="SBP-like"/>
</dbReference>
<dbReference type="PANTHER" id="PTHR31251:SF127">
    <property type="entry name" value="TRANSCRIPTION FACTOR, SBP-BOX-RELATED"/>
    <property type="match status" value="1"/>
</dbReference>
<evidence type="ECO:0000256" key="1">
    <source>
        <dbReference type="ARBA" id="ARBA00022723"/>
    </source>
</evidence>
<keyword evidence="3" id="KW-0862">Zinc</keyword>
<dbReference type="EMBL" id="NBSK02000008">
    <property type="protein sequence ID" value="KAJ0192541.1"/>
    <property type="molecule type" value="Genomic_DNA"/>
</dbReference>
<feature type="domain" description="SBP-type" evidence="5">
    <location>
        <begin position="151"/>
        <end position="231"/>
    </location>
</feature>
<dbReference type="Gene3D" id="4.10.1100.10">
    <property type="entry name" value="Transcription factor, SBP-box domain"/>
    <property type="match status" value="1"/>
</dbReference>
<evidence type="ECO:0000313" key="6">
    <source>
        <dbReference type="EMBL" id="KAJ0192541.1"/>
    </source>
</evidence>
<dbReference type="GO" id="GO:0001216">
    <property type="term" value="F:DNA-binding transcription activator activity"/>
    <property type="evidence" value="ECO:0000318"/>
    <property type="project" value="GO_Central"/>
</dbReference>
<dbReference type="InterPro" id="IPR004333">
    <property type="entry name" value="SBP_dom"/>
</dbReference>
<evidence type="ECO:0000256" key="3">
    <source>
        <dbReference type="ARBA" id="ARBA00022833"/>
    </source>
</evidence>
<evidence type="ECO:0000313" key="7">
    <source>
        <dbReference type="Proteomes" id="UP000235145"/>
    </source>
</evidence>
<dbReference type="PROSITE" id="PS51141">
    <property type="entry name" value="ZF_SBP"/>
    <property type="match status" value="1"/>
</dbReference>
<dbReference type="AlphaFoldDB" id="A0A9R1US11"/>
<reference evidence="6 7" key="1">
    <citation type="journal article" date="2017" name="Nat. Commun.">
        <title>Genome assembly with in vitro proximity ligation data and whole-genome triplication in lettuce.</title>
        <authorList>
            <person name="Reyes-Chin-Wo S."/>
            <person name="Wang Z."/>
            <person name="Yang X."/>
            <person name="Kozik A."/>
            <person name="Arikit S."/>
            <person name="Song C."/>
            <person name="Xia L."/>
            <person name="Froenicke L."/>
            <person name="Lavelle D.O."/>
            <person name="Truco M.J."/>
            <person name="Xia R."/>
            <person name="Zhu S."/>
            <person name="Xu C."/>
            <person name="Xu H."/>
            <person name="Xu X."/>
            <person name="Cox K."/>
            <person name="Korf I."/>
            <person name="Meyers B.C."/>
            <person name="Michelmore R.W."/>
        </authorList>
    </citation>
    <scope>NUCLEOTIDE SEQUENCE [LARGE SCALE GENOMIC DNA]</scope>
    <source>
        <strain evidence="7">cv. Salinas</strain>
        <tissue evidence="6">Seedlings</tissue>
    </source>
</reference>
<sequence length="420" mass="46963">MDWNLNTPSEWDWENLAMYSSKEIEVAKNLQFSSHESQENVVVDNVDFSFSASADSSSKETIKSTFRGFDDLPRDFLDKDDSSWIGENGSFSNMVEEASVLSGEAMIGLKLGRHASTSISSSKMATTSVSLFPTSSPMIKRSRASYLSSQSPRCQVEGCNLDLSSSKDYHRRHRICANHSKSPKVIVAGMERRFCQQCSRKVTFINQKAKLSSTPFCTQCKAAQATVRRDPIQLHTVVLFNVIWYSSKPEKYLVAPIFINTGLRTNDEYRRPQMNFLLNRASIPRRDSAPPESSCDFKGEESFLGLAKGGGVDVLPPNGALHFGSERFMPRSMSHNGIDATPNSMLSGDVRHAFSLLSTSSWPSNWPEEASSFDQFGQSNSISLSQPGMPLELQNTTNTTQLQTFHSFRSPRELERFYSN</sequence>
<dbReference type="InterPro" id="IPR036893">
    <property type="entry name" value="SBP_sf"/>
</dbReference>
<gene>
    <name evidence="6" type="ORF">LSAT_V11C800417140</name>
</gene>
<evidence type="ECO:0000259" key="5">
    <source>
        <dbReference type="PROSITE" id="PS51141"/>
    </source>
</evidence>
<dbReference type="Pfam" id="PF03110">
    <property type="entry name" value="SBP"/>
    <property type="match status" value="1"/>
</dbReference>
<dbReference type="GO" id="GO:0008270">
    <property type="term" value="F:zinc ion binding"/>
    <property type="evidence" value="ECO:0007669"/>
    <property type="project" value="UniProtKB-KW"/>
</dbReference>
<evidence type="ECO:0000256" key="4">
    <source>
        <dbReference type="PROSITE-ProRule" id="PRU00470"/>
    </source>
</evidence>
<dbReference type="PANTHER" id="PTHR31251">
    <property type="entry name" value="SQUAMOSA PROMOTER-BINDING-LIKE PROTEIN 4"/>
    <property type="match status" value="1"/>
</dbReference>
<dbReference type="GO" id="GO:0005634">
    <property type="term" value="C:nucleus"/>
    <property type="evidence" value="ECO:0000318"/>
    <property type="project" value="GO_Central"/>
</dbReference>
<accession>A0A9R1US11</accession>
<dbReference type="SUPFAM" id="SSF103612">
    <property type="entry name" value="SBT domain"/>
    <property type="match status" value="1"/>
</dbReference>
<comment type="caution">
    <text evidence="6">The sequence shown here is derived from an EMBL/GenBank/DDBJ whole genome shotgun (WGS) entry which is preliminary data.</text>
</comment>
<evidence type="ECO:0000256" key="2">
    <source>
        <dbReference type="ARBA" id="ARBA00022771"/>
    </source>
</evidence>
<keyword evidence="1" id="KW-0479">Metal-binding</keyword>
<keyword evidence="7" id="KW-1185">Reference proteome</keyword>
<dbReference type="GO" id="GO:0000976">
    <property type="term" value="F:transcription cis-regulatory region binding"/>
    <property type="evidence" value="ECO:0000318"/>
    <property type="project" value="GO_Central"/>
</dbReference>
<dbReference type="Proteomes" id="UP000235145">
    <property type="component" value="Unassembled WGS sequence"/>
</dbReference>
<proteinExistence type="predicted"/>